<proteinExistence type="predicted"/>
<dbReference type="InterPro" id="IPR013022">
    <property type="entry name" value="Xyl_isomerase-like_TIM-brl"/>
</dbReference>
<evidence type="ECO:0000259" key="1">
    <source>
        <dbReference type="Pfam" id="PF01261"/>
    </source>
</evidence>
<dbReference type="Gene3D" id="3.20.20.150">
    <property type="entry name" value="Divalent-metal-dependent TIM barrel enzymes"/>
    <property type="match status" value="1"/>
</dbReference>
<dbReference type="AlphaFoldDB" id="A0A645FBD6"/>
<protein>
    <recommendedName>
        <fullName evidence="1">Xylose isomerase-like TIM barrel domain-containing protein</fullName>
    </recommendedName>
</protein>
<name>A0A645FBD6_9ZZZZ</name>
<gene>
    <name evidence="2" type="ORF">SDC9_158925</name>
</gene>
<reference evidence="2" key="1">
    <citation type="submission" date="2019-08" db="EMBL/GenBank/DDBJ databases">
        <authorList>
            <person name="Kucharzyk K."/>
            <person name="Murdoch R.W."/>
            <person name="Higgins S."/>
            <person name="Loffler F."/>
        </authorList>
    </citation>
    <scope>NUCLEOTIDE SEQUENCE</scope>
</reference>
<evidence type="ECO:0000313" key="2">
    <source>
        <dbReference type="EMBL" id="MPN11621.1"/>
    </source>
</evidence>
<accession>A0A645FBD6</accession>
<dbReference type="EMBL" id="VSSQ01057852">
    <property type="protein sequence ID" value="MPN11621.1"/>
    <property type="molecule type" value="Genomic_DNA"/>
</dbReference>
<dbReference type="Pfam" id="PF01261">
    <property type="entry name" value="AP_endonuc_2"/>
    <property type="match status" value="1"/>
</dbReference>
<feature type="domain" description="Xylose isomerase-like TIM barrel" evidence="1">
    <location>
        <begin position="18"/>
        <end position="185"/>
    </location>
</feature>
<dbReference type="SUPFAM" id="SSF51658">
    <property type="entry name" value="Xylose isomerase-like"/>
    <property type="match status" value="1"/>
</dbReference>
<organism evidence="2">
    <name type="scientific">bioreactor metagenome</name>
    <dbReference type="NCBI Taxonomy" id="1076179"/>
    <lineage>
        <taxon>unclassified sequences</taxon>
        <taxon>metagenomes</taxon>
        <taxon>ecological metagenomes</taxon>
    </lineage>
</organism>
<comment type="caution">
    <text evidence="2">The sequence shown here is derived from an EMBL/GenBank/DDBJ whole genome shotgun (WGS) entry which is preliminary data.</text>
</comment>
<sequence length="202" mass="23272">MLRVAHPWYAWDYREAIHQRDSYLELLERTRKGLEGLQQLGRDYSLRYVLETHSGAVAASAYSIYLLMRDLDPATVGAIYDPANMVLEGFVRPSGAVELFGPYLAYLHAKNLEICRKESADASARPEWAFQRRTLQSGMVDYEEIAYALKLARFDGWISFEEPTTKDPNEAILEFRADIEHLKQCFDKAPDKPQEPFLTFND</sequence>
<dbReference type="InterPro" id="IPR036237">
    <property type="entry name" value="Xyl_isomerase-like_sf"/>
</dbReference>